<evidence type="ECO:0000256" key="2">
    <source>
        <dbReference type="SAM" id="Phobius"/>
    </source>
</evidence>
<keyword evidence="2" id="KW-1133">Transmembrane helix</keyword>
<reference evidence="3 4" key="1">
    <citation type="submission" date="2017-11" db="EMBL/GenBank/DDBJ databases">
        <title>Rhodohalobacter 15182 sp. nov., isolated from a salt lake.</title>
        <authorList>
            <person name="Han S."/>
        </authorList>
    </citation>
    <scope>NUCLEOTIDE SEQUENCE [LARGE SCALE GENOMIC DNA]</scope>
    <source>
        <strain evidence="3 4">15182</strain>
    </source>
</reference>
<accession>A0A2N0VLC8</accession>
<feature type="compositionally biased region" description="Basic residues" evidence="1">
    <location>
        <begin position="1"/>
        <end position="10"/>
    </location>
</feature>
<feature type="compositionally biased region" description="Basic and acidic residues" evidence="1">
    <location>
        <begin position="11"/>
        <end position="29"/>
    </location>
</feature>
<feature type="transmembrane region" description="Helical" evidence="2">
    <location>
        <begin position="42"/>
        <end position="63"/>
    </location>
</feature>
<proteinExistence type="predicted"/>
<sequence length="102" mass="11552">METEKTKKRKTPDQDRSETDGSSIRERFSTEKYPNTDFIDRLMRFGVTIVSAGFMSGLLAGLIEGITEFDLSFGSTVSFGLFAVLFISFWTLFSNVGRFKNK</sequence>
<comment type="caution">
    <text evidence="3">The sequence shown here is derived from an EMBL/GenBank/DDBJ whole genome shotgun (WGS) entry which is preliminary data.</text>
</comment>
<keyword evidence="2" id="KW-0812">Transmembrane</keyword>
<evidence type="ECO:0000313" key="3">
    <source>
        <dbReference type="EMBL" id="PKD44992.1"/>
    </source>
</evidence>
<dbReference type="OrthoDB" id="9841172at2"/>
<gene>
    <name evidence="3" type="ORF">CWD77_05905</name>
</gene>
<keyword evidence="4" id="KW-1185">Reference proteome</keyword>
<evidence type="ECO:0000256" key="1">
    <source>
        <dbReference type="SAM" id="MobiDB-lite"/>
    </source>
</evidence>
<dbReference type="EMBL" id="PISP01000001">
    <property type="protein sequence ID" value="PKD44992.1"/>
    <property type="molecule type" value="Genomic_DNA"/>
</dbReference>
<feature type="region of interest" description="Disordered" evidence="1">
    <location>
        <begin position="1"/>
        <end position="29"/>
    </location>
</feature>
<organism evidence="3 4">
    <name type="scientific">Rhodohalobacter barkolensis</name>
    <dbReference type="NCBI Taxonomy" id="2053187"/>
    <lineage>
        <taxon>Bacteria</taxon>
        <taxon>Pseudomonadati</taxon>
        <taxon>Balneolota</taxon>
        <taxon>Balneolia</taxon>
        <taxon>Balneolales</taxon>
        <taxon>Balneolaceae</taxon>
        <taxon>Rhodohalobacter</taxon>
    </lineage>
</organism>
<dbReference type="Proteomes" id="UP000233398">
    <property type="component" value="Unassembled WGS sequence"/>
</dbReference>
<evidence type="ECO:0000313" key="4">
    <source>
        <dbReference type="Proteomes" id="UP000233398"/>
    </source>
</evidence>
<keyword evidence="2" id="KW-0472">Membrane</keyword>
<dbReference type="AlphaFoldDB" id="A0A2N0VLC8"/>
<protein>
    <submittedName>
        <fullName evidence="3">Uncharacterized protein</fullName>
    </submittedName>
</protein>
<feature type="transmembrane region" description="Helical" evidence="2">
    <location>
        <begin position="75"/>
        <end position="93"/>
    </location>
</feature>
<dbReference type="RefSeq" id="WP_101072335.1">
    <property type="nucleotide sequence ID" value="NZ_PISP01000001.1"/>
</dbReference>
<name>A0A2N0VLC8_9BACT</name>